<dbReference type="InterPro" id="IPR002933">
    <property type="entry name" value="Peptidase_M20"/>
</dbReference>
<feature type="domain" description="Peptidase M20 dimerisation" evidence="4">
    <location>
        <begin position="192"/>
        <end position="344"/>
    </location>
</feature>
<dbReference type="AlphaFoldDB" id="A0A210P7A0"/>
<dbReference type="PANTHER" id="PTHR43270:SF8">
    <property type="entry name" value="DI- AND TRIPEPTIDASE DUG2-RELATED"/>
    <property type="match status" value="1"/>
</dbReference>
<dbReference type="GO" id="GO:0046872">
    <property type="term" value="F:metal ion binding"/>
    <property type="evidence" value="ECO:0007669"/>
    <property type="project" value="UniProtKB-KW"/>
</dbReference>
<dbReference type="Proteomes" id="UP000196649">
    <property type="component" value="Unassembled WGS sequence"/>
</dbReference>
<reference evidence="5 6" key="1">
    <citation type="submission" date="2017-03" db="EMBL/GenBank/DDBJ databases">
        <title>Genome sequence of Lactobacillus kimchii KACC 12383.</title>
        <authorList>
            <person name="Chun J."/>
        </authorList>
    </citation>
    <scope>NUCLEOTIDE SEQUENCE [LARGE SCALE GENOMIC DNA]</scope>
    <source>
        <strain evidence="5 6">KACC 12383</strain>
    </source>
</reference>
<keyword evidence="1" id="KW-0645">Protease</keyword>
<keyword evidence="3 5" id="KW-0378">Hydrolase</keyword>
<dbReference type="GO" id="GO:0008233">
    <property type="term" value="F:peptidase activity"/>
    <property type="evidence" value="ECO:0007669"/>
    <property type="project" value="UniProtKB-KW"/>
</dbReference>
<sequence length="452" mass="50914">MIQRDKFIEDHSKDFEVLLKKLITIRSFSVTGEGIEDAVSFLTNLLKKLLHADIEVIPTKGHPIIIAKITGATKRNVLLYGHYDVMAAGDISKWQSDPFTLSKREGRFYGRGVGDNKGQLLAQILGVYSYIELHQTLPFNVTFFIEGEEEQGSPDLAAAVKELAQTKLKTIDTAIVVDGSANPDGTNVLRLGNRGVFAFELISKTGQHDNHSGSFGNIMTNPITQLFNFLIRIYDVKTGQVRIPHFYDGILEPTAREKEWIAKLPFNKDEIIAQAGINQLAMDKFTYYHKLMFEPTFNIFGIKGGYLQKGVKTSIPYEASLKVDCRLVDQQDISVIKENLLKIYQPEIASGQLQVRVLGELPPEKTQATTEQIEWLYQAIKRATGKAYIEPVMPGSVPNYVWKNFLKVPVFTIPYANADERNHDIDENMTIKNFYNGIRISYEILSGNSSEI</sequence>
<dbReference type="EMBL" id="MXAL01000010">
    <property type="protein sequence ID" value="OWF32363.1"/>
    <property type="molecule type" value="Genomic_DNA"/>
</dbReference>
<name>A0A210P7A0_9LACO</name>
<dbReference type="InterPro" id="IPR011650">
    <property type="entry name" value="Peptidase_M20_dimer"/>
</dbReference>
<organism evidence="5 6">
    <name type="scientific">Companilactobacillus kimchii</name>
    <dbReference type="NCBI Taxonomy" id="2801452"/>
    <lineage>
        <taxon>Bacteria</taxon>
        <taxon>Bacillati</taxon>
        <taxon>Bacillota</taxon>
        <taxon>Bacilli</taxon>
        <taxon>Lactobacillales</taxon>
        <taxon>Lactobacillaceae</taxon>
        <taxon>Companilactobacillus</taxon>
    </lineage>
</organism>
<dbReference type="EC" id="3.5.1.16" evidence="5"/>
<dbReference type="Pfam" id="PF07687">
    <property type="entry name" value="M20_dimer"/>
    <property type="match status" value="1"/>
</dbReference>
<evidence type="ECO:0000259" key="4">
    <source>
        <dbReference type="Pfam" id="PF07687"/>
    </source>
</evidence>
<evidence type="ECO:0000256" key="2">
    <source>
        <dbReference type="ARBA" id="ARBA00022723"/>
    </source>
</evidence>
<evidence type="ECO:0000313" key="5">
    <source>
        <dbReference type="EMBL" id="OWF32363.1"/>
    </source>
</evidence>
<accession>A0A210P7A0</accession>
<dbReference type="GO" id="GO:0008777">
    <property type="term" value="F:acetylornithine deacetylase activity"/>
    <property type="evidence" value="ECO:0007669"/>
    <property type="project" value="UniProtKB-EC"/>
</dbReference>
<dbReference type="Gene3D" id="3.40.630.10">
    <property type="entry name" value="Zn peptidases"/>
    <property type="match status" value="1"/>
</dbReference>
<evidence type="ECO:0000256" key="3">
    <source>
        <dbReference type="ARBA" id="ARBA00022801"/>
    </source>
</evidence>
<keyword evidence="2" id="KW-0479">Metal-binding</keyword>
<dbReference type="RefSeq" id="WP_056967836.1">
    <property type="nucleotide sequence ID" value="NZ_LNUB01000001.1"/>
</dbReference>
<proteinExistence type="predicted"/>
<comment type="caution">
    <text evidence="5">The sequence shown here is derived from an EMBL/GenBank/DDBJ whole genome shotgun (WGS) entry which is preliminary data.</text>
</comment>
<dbReference type="InterPro" id="IPR051458">
    <property type="entry name" value="Cyt/Met_Dipeptidase"/>
</dbReference>
<dbReference type="Gene3D" id="3.30.70.360">
    <property type="match status" value="1"/>
</dbReference>
<dbReference type="SUPFAM" id="SSF53187">
    <property type="entry name" value="Zn-dependent exopeptidases"/>
    <property type="match status" value="1"/>
</dbReference>
<gene>
    <name evidence="5" type="primary">argE</name>
    <name evidence="5" type="ORF">LKACC12383_02149</name>
</gene>
<dbReference type="PANTHER" id="PTHR43270">
    <property type="entry name" value="BETA-ALA-HIS DIPEPTIDASE"/>
    <property type="match status" value="1"/>
</dbReference>
<dbReference type="GO" id="GO:0006508">
    <property type="term" value="P:proteolysis"/>
    <property type="evidence" value="ECO:0007669"/>
    <property type="project" value="UniProtKB-KW"/>
</dbReference>
<protein>
    <submittedName>
        <fullName evidence="5">Acetylornithine deacetylase</fullName>
        <ecNumber evidence="5">3.5.1.16</ecNumber>
    </submittedName>
</protein>
<evidence type="ECO:0000313" key="6">
    <source>
        <dbReference type="Proteomes" id="UP000196649"/>
    </source>
</evidence>
<dbReference type="Pfam" id="PF01546">
    <property type="entry name" value="Peptidase_M20"/>
    <property type="match status" value="1"/>
</dbReference>
<evidence type="ECO:0000256" key="1">
    <source>
        <dbReference type="ARBA" id="ARBA00022670"/>
    </source>
</evidence>